<reference evidence="1 2" key="1">
    <citation type="journal article" date="2005" name="Int. J. Syst. Evol. Microbiol.">
        <title>Halobacillus yeomjeoni sp. nov., isolated from a marine solar saltern in Korea.</title>
        <authorList>
            <person name="Yoon J.H."/>
            <person name="Kang S.J."/>
            <person name="Lee C.H."/>
            <person name="Oh H.W."/>
            <person name="Oh T.K."/>
        </authorList>
    </citation>
    <scope>NUCLEOTIDE SEQUENCE [LARGE SCALE GENOMIC DNA]</scope>
    <source>
        <strain evidence="1 2">KCTC 3957</strain>
    </source>
</reference>
<dbReference type="RefSeq" id="WP_197316015.1">
    <property type="nucleotide sequence ID" value="NZ_JADZSC010000001.1"/>
</dbReference>
<comment type="caution">
    <text evidence="1">The sequence shown here is derived from an EMBL/GenBank/DDBJ whole genome shotgun (WGS) entry which is preliminary data.</text>
</comment>
<evidence type="ECO:0000313" key="1">
    <source>
        <dbReference type="EMBL" id="MBH0229401.1"/>
    </source>
</evidence>
<dbReference type="EMBL" id="JADZSC010000001">
    <property type="protein sequence ID" value="MBH0229401.1"/>
    <property type="molecule type" value="Genomic_DNA"/>
</dbReference>
<dbReference type="Pfam" id="PF10747">
    <property type="entry name" value="SirA"/>
    <property type="match status" value="1"/>
</dbReference>
<evidence type="ECO:0000313" key="2">
    <source>
        <dbReference type="Proteomes" id="UP000614490"/>
    </source>
</evidence>
<keyword evidence="2" id="KW-1185">Reference proteome</keyword>
<protein>
    <submittedName>
        <fullName evidence="1">Sporulation inhibitor of replication protein SirA</fullName>
    </submittedName>
</protein>
<dbReference type="InterPro" id="IPR038449">
    <property type="entry name" value="SirA_sf"/>
</dbReference>
<name>A0A931HTZ1_9BACI</name>
<accession>A0A931HTZ1</accession>
<dbReference type="AlphaFoldDB" id="A0A931HTZ1"/>
<proteinExistence type="predicted"/>
<dbReference type="Gene3D" id="3.30.310.250">
    <property type="entry name" value="Sporulation inhibitor of replication protein SirA"/>
    <property type="match status" value="1"/>
</dbReference>
<gene>
    <name evidence="1" type="primary">sirA</name>
    <name evidence="1" type="ORF">H0267_04155</name>
</gene>
<dbReference type="Proteomes" id="UP000614490">
    <property type="component" value="Unassembled WGS sequence"/>
</dbReference>
<dbReference type="InterPro" id="IPR019683">
    <property type="entry name" value="SirA"/>
</dbReference>
<sequence length="141" mass="16903">MQFIIFSIKKEIASQYYYKVDLMKRFFEEILNNPQSFIYIRQLSYITDLFPFQEWLEEHSPVKKQVKNNVSYRSSLFEKALPYGIMEPKNYCCLFQCDNLLQAEQMVFDPLRKSSHAFYIMEATGEYYGWISPKVGQRLLS</sequence>
<organism evidence="1 2">
    <name type="scientific">Halobacillus yeomjeoni</name>
    <dbReference type="NCBI Taxonomy" id="311194"/>
    <lineage>
        <taxon>Bacteria</taxon>
        <taxon>Bacillati</taxon>
        <taxon>Bacillota</taxon>
        <taxon>Bacilli</taxon>
        <taxon>Bacillales</taxon>
        <taxon>Bacillaceae</taxon>
        <taxon>Halobacillus</taxon>
    </lineage>
</organism>